<dbReference type="AlphaFoldDB" id="A0AAV1A779"/>
<evidence type="ECO:0000313" key="4">
    <source>
        <dbReference type="Proteomes" id="UP001157006"/>
    </source>
</evidence>
<evidence type="ECO:0000256" key="1">
    <source>
        <dbReference type="SAM" id="Phobius"/>
    </source>
</evidence>
<feature type="transmembrane region" description="Helical" evidence="1">
    <location>
        <begin position="74"/>
        <end position="91"/>
    </location>
</feature>
<name>A0AAV1A779_VICFA</name>
<feature type="chain" id="PRO_5043449202" evidence="2">
    <location>
        <begin position="23"/>
        <end position="97"/>
    </location>
</feature>
<reference evidence="3 4" key="1">
    <citation type="submission" date="2023-01" db="EMBL/GenBank/DDBJ databases">
        <authorList>
            <person name="Kreplak J."/>
        </authorList>
    </citation>
    <scope>NUCLEOTIDE SEQUENCE [LARGE SCALE GENOMIC DNA]</scope>
</reference>
<protein>
    <submittedName>
        <fullName evidence="3">Uncharacterized protein</fullName>
    </submittedName>
</protein>
<evidence type="ECO:0000256" key="2">
    <source>
        <dbReference type="SAM" id="SignalP"/>
    </source>
</evidence>
<organism evidence="3 4">
    <name type="scientific">Vicia faba</name>
    <name type="common">Broad bean</name>
    <name type="synonym">Faba vulgaris</name>
    <dbReference type="NCBI Taxonomy" id="3906"/>
    <lineage>
        <taxon>Eukaryota</taxon>
        <taxon>Viridiplantae</taxon>
        <taxon>Streptophyta</taxon>
        <taxon>Embryophyta</taxon>
        <taxon>Tracheophyta</taxon>
        <taxon>Spermatophyta</taxon>
        <taxon>Magnoliopsida</taxon>
        <taxon>eudicotyledons</taxon>
        <taxon>Gunneridae</taxon>
        <taxon>Pentapetalae</taxon>
        <taxon>rosids</taxon>
        <taxon>fabids</taxon>
        <taxon>Fabales</taxon>
        <taxon>Fabaceae</taxon>
        <taxon>Papilionoideae</taxon>
        <taxon>50 kb inversion clade</taxon>
        <taxon>NPAAA clade</taxon>
        <taxon>Hologalegina</taxon>
        <taxon>IRL clade</taxon>
        <taxon>Fabeae</taxon>
        <taxon>Vicia</taxon>
    </lineage>
</organism>
<accession>A0AAV1A779</accession>
<sequence length="97" mass="11331">MFFTFSFIFFCFSFFHFRSNTGDVVRSEVGVFVNDDILFFSDRSIFTVEYVCFSEDGRVFVGEDNQNFVGEDDIIVAGGVAGILHFFFYFLNELERF</sequence>
<gene>
    <name evidence="3" type="ORF">VFH_III231440</name>
</gene>
<keyword evidence="1" id="KW-1133">Transmembrane helix</keyword>
<evidence type="ECO:0000313" key="3">
    <source>
        <dbReference type="EMBL" id="CAI8606464.1"/>
    </source>
</evidence>
<keyword evidence="1" id="KW-0812">Transmembrane</keyword>
<keyword evidence="2" id="KW-0732">Signal</keyword>
<keyword evidence="1" id="KW-0472">Membrane</keyword>
<dbReference type="Proteomes" id="UP001157006">
    <property type="component" value="Chromosome 3"/>
</dbReference>
<keyword evidence="4" id="KW-1185">Reference proteome</keyword>
<dbReference type="EMBL" id="OX451738">
    <property type="protein sequence ID" value="CAI8606464.1"/>
    <property type="molecule type" value="Genomic_DNA"/>
</dbReference>
<feature type="signal peptide" evidence="2">
    <location>
        <begin position="1"/>
        <end position="22"/>
    </location>
</feature>
<proteinExistence type="predicted"/>